<protein>
    <submittedName>
        <fullName evidence="1">Uncharacterized protein</fullName>
    </submittedName>
</protein>
<evidence type="ECO:0000313" key="2">
    <source>
        <dbReference type="Proteomes" id="UP000314294"/>
    </source>
</evidence>
<dbReference type="Proteomes" id="UP000314294">
    <property type="component" value="Unassembled WGS sequence"/>
</dbReference>
<dbReference type="AlphaFoldDB" id="A0A4Z2J526"/>
<dbReference type="EMBL" id="SRLO01000023">
    <property type="protein sequence ID" value="TNN85041.1"/>
    <property type="molecule type" value="Genomic_DNA"/>
</dbReference>
<keyword evidence="2" id="KW-1185">Reference proteome</keyword>
<gene>
    <name evidence="1" type="ORF">EYF80_004695</name>
</gene>
<proteinExistence type="predicted"/>
<sequence>MGLDGPWVQGRVTKGRRRWRMFAALLKLGHQREHLLRRRDDLVLQVERAVLGRVAQEVPIVHHHAAGVLHAPGAGVGLPVEPPHGGAVLQRYQAHRRIRAGSRARARRSERAHSPVATSLRRASAAAGPGAEPVACSTSFHSCSERRSEPRHSFLHWLSRPWSQEEKPGIGDRLENWAM</sequence>
<reference evidence="1 2" key="1">
    <citation type="submission" date="2019-03" db="EMBL/GenBank/DDBJ databases">
        <title>First draft genome of Liparis tanakae, snailfish: a comprehensive survey of snailfish specific genes.</title>
        <authorList>
            <person name="Kim W."/>
            <person name="Song I."/>
            <person name="Jeong J.-H."/>
            <person name="Kim D."/>
            <person name="Kim S."/>
            <person name="Ryu S."/>
            <person name="Song J.Y."/>
            <person name="Lee S.K."/>
        </authorList>
    </citation>
    <scope>NUCLEOTIDE SEQUENCE [LARGE SCALE GENOMIC DNA]</scope>
    <source>
        <tissue evidence="1">Muscle</tissue>
    </source>
</reference>
<accession>A0A4Z2J526</accession>
<organism evidence="1 2">
    <name type="scientific">Liparis tanakae</name>
    <name type="common">Tanaka's snailfish</name>
    <dbReference type="NCBI Taxonomy" id="230148"/>
    <lineage>
        <taxon>Eukaryota</taxon>
        <taxon>Metazoa</taxon>
        <taxon>Chordata</taxon>
        <taxon>Craniata</taxon>
        <taxon>Vertebrata</taxon>
        <taxon>Euteleostomi</taxon>
        <taxon>Actinopterygii</taxon>
        <taxon>Neopterygii</taxon>
        <taxon>Teleostei</taxon>
        <taxon>Neoteleostei</taxon>
        <taxon>Acanthomorphata</taxon>
        <taxon>Eupercaria</taxon>
        <taxon>Perciformes</taxon>
        <taxon>Cottioidei</taxon>
        <taxon>Cottales</taxon>
        <taxon>Liparidae</taxon>
        <taxon>Liparis</taxon>
    </lineage>
</organism>
<name>A0A4Z2J526_9TELE</name>
<evidence type="ECO:0000313" key="1">
    <source>
        <dbReference type="EMBL" id="TNN85041.1"/>
    </source>
</evidence>
<comment type="caution">
    <text evidence="1">The sequence shown here is derived from an EMBL/GenBank/DDBJ whole genome shotgun (WGS) entry which is preliminary data.</text>
</comment>